<evidence type="ECO:0000313" key="10">
    <source>
        <dbReference type="Proteomes" id="UP001151699"/>
    </source>
</evidence>
<keyword evidence="6" id="KW-0687">Ribonucleoprotein</keyword>
<proteinExistence type="inferred from homology"/>
<gene>
    <name evidence="9" type="ORF">Bhyg_02755</name>
</gene>
<comment type="subcellular location">
    <subcellularLocation>
        <location evidence="1">Mitochondrion</location>
    </subcellularLocation>
</comment>
<dbReference type="PANTHER" id="PTHR33618">
    <property type="entry name" value="39S RIBOSOMAL PROTEIN L53, MITOCHONDRIAL"/>
    <property type="match status" value="1"/>
</dbReference>
<dbReference type="OrthoDB" id="6618793at2759"/>
<evidence type="ECO:0000256" key="1">
    <source>
        <dbReference type="ARBA" id="ARBA00004173"/>
    </source>
</evidence>
<dbReference type="Proteomes" id="UP001151699">
    <property type="component" value="Chromosome A"/>
</dbReference>
<comment type="caution">
    <text evidence="9">The sequence shown here is derived from an EMBL/GenBank/DDBJ whole genome shotgun (WGS) entry which is preliminary data.</text>
</comment>
<name>A0A9Q0NCT4_9DIPT</name>
<evidence type="ECO:0000313" key="9">
    <source>
        <dbReference type="EMBL" id="KAJ6647532.1"/>
    </source>
</evidence>
<evidence type="ECO:0000256" key="4">
    <source>
        <dbReference type="ARBA" id="ARBA00022980"/>
    </source>
</evidence>
<comment type="similarity">
    <text evidence="2">Belongs to the mitochondrion-specific ribosomal protein mL53 family.</text>
</comment>
<dbReference type="InterPro" id="IPR052473">
    <property type="entry name" value="mtLSU_mL53"/>
</dbReference>
<accession>A0A9Q0NCT4</accession>
<evidence type="ECO:0000256" key="3">
    <source>
        <dbReference type="ARBA" id="ARBA00022946"/>
    </source>
</evidence>
<keyword evidence="5" id="KW-0496">Mitochondrion</keyword>
<keyword evidence="10" id="KW-1185">Reference proteome</keyword>
<dbReference type="PANTHER" id="PTHR33618:SF1">
    <property type="entry name" value="LARGE RIBOSOMAL SUBUNIT PROTEIN ML53"/>
    <property type="match status" value="1"/>
</dbReference>
<organism evidence="9 10">
    <name type="scientific">Pseudolycoriella hygida</name>
    <dbReference type="NCBI Taxonomy" id="35572"/>
    <lineage>
        <taxon>Eukaryota</taxon>
        <taxon>Metazoa</taxon>
        <taxon>Ecdysozoa</taxon>
        <taxon>Arthropoda</taxon>
        <taxon>Hexapoda</taxon>
        <taxon>Insecta</taxon>
        <taxon>Pterygota</taxon>
        <taxon>Neoptera</taxon>
        <taxon>Endopterygota</taxon>
        <taxon>Diptera</taxon>
        <taxon>Nematocera</taxon>
        <taxon>Sciaroidea</taxon>
        <taxon>Sciaridae</taxon>
        <taxon>Pseudolycoriella</taxon>
    </lineage>
</organism>
<dbReference type="GO" id="GO:0005762">
    <property type="term" value="C:mitochondrial large ribosomal subunit"/>
    <property type="evidence" value="ECO:0007669"/>
    <property type="project" value="TreeGrafter"/>
</dbReference>
<feature type="non-terminal residue" evidence="9">
    <location>
        <position position="1"/>
    </location>
</feature>
<dbReference type="Gene3D" id="3.40.30.10">
    <property type="entry name" value="Glutaredoxin"/>
    <property type="match status" value="1"/>
</dbReference>
<dbReference type="EMBL" id="WJQU01000001">
    <property type="protein sequence ID" value="KAJ6647532.1"/>
    <property type="molecule type" value="Genomic_DNA"/>
</dbReference>
<dbReference type="Pfam" id="PF10780">
    <property type="entry name" value="MRP_L53"/>
    <property type="match status" value="1"/>
</dbReference>
<dbReference type="AlphaFoldDB" id="A0A9Q0NCT4"/>
<evidence type="ECO:0000256" key="2">
    <source>
        <dbReference type="ARBA" id="ARBA00005557"/>
    </source>
</evidence>
<reference evidence="9" key="1">
    <citation type="submission" date="2022-07" db="EMBL/GenBank/DDBJ databases">
        <authorList>
            <person name="Trinca V."/>
            <person name="Uliana J.V.C."/>
            <person name="Torres T.T."/>
            <person name="Ward R.J."/>
            <person name="Monesi N."/>
        </authorList>
    </citation>
    <scope>NUCLEOTIDE SEQUENCE</scope>
    <source>
        <strain evidence="9">HSMRA1968</strain>
        <tissue evidence="9">Whole embryos</tissue>
    </source>
</reference>
<protein>
    <recommendedName>
        <fullName evidence="7">Large ribosomal subunit protein mL53</fullName>
    </recommendedName>
    <alternativeName>
        <fullName evidence="8">39S ribosomal protein L53, mitochondrial</fullName>
    </alternativeName>
</protein>
<keyword evidence="4" id="KW-0689">Ribosomal protein</keyword>
<evidence type="ECO:0000256" key="5">
    <source>
        <dbReference type="ARBA" id="ARBA00023128"/>
    </source>
</evidence>
<sequence length="129" mass="14580">SSIVKNIRQINLKGVQRVTITFDPFRDDVKNTRDFLFFLSTPTIVRSNPNCTVKSEIVCDRSPSSIVFSLIPSVQETSKLKDIRINSDNLNVLEILQVCNKYVSTLAPKEEPVNVIKTKSEKKAGAKRR</sequence>
<evidence type="ECO:0000256" key="7">
    <source>
        <dbReference type="ARBA" id="ARBA00035180"/>
    </source>
</evidence>
<dbReference type="InterPro" id="IPR019716">
    <property type="entry name" value="Ribosomal_mL53"/>
</dbReference>
<evidence type="ECO:0000256" key="6">
    <source>
        <dbReference type="ARBA" id="ARBA00023274"/>
    </source>
</evidence>
<keyword evidence="3" id="KW-0809">Transit peptide</keyword>
<evidence type="ECO:0000256" key="8">
    <source>
        <dbReference type="ARBA" id="ARBA00042721"/>
    </source>
</evidence>